<feature type="chain" id="PRO_5043841731" evidence="2">
    <location>
        <begin position="26"/>
        <end position="76"/>
    </location>
</feature>
<evidence type="ECO:0000256" key="2">
    <source>
        <dbReference type="SAM" id="SignalP"/>
    </source>
</evidence>
<dbReference type="Proteomes" id="UP001314170">
    <property type="component" value="Unassembled WGS sequence"/>
</dbReference>
<keyword evidence="2" id="KW-0732">Signal</keyword>
<evidence type="ECO:0000313" key="4">
    <source>
        <dbReference type="Proteomes" id="UP001314170"/>
    </source>
</evidence>
<protein>
    <submittedName>
        <fullName evidence="3">Uncharacterized protein</fullName>
    </submittedName>
</protein>
<evidence type="ECO:0000256" key="1">
    <source>
        <dbReference type="SAM" id="MobiDB-lite"/>
    </source>
</evidence>
<feature type="signal peptide" evidence="2">
    <location>
        <begin position="1"/>
        <end position="25"/>
    </location>
</feature>
<evidence type="ECO:0000313" key="3">
    <source>
        <dbReference type="EMBL" id="CAK7340728.1"/>
    </source>
</evidence>
<keyword evidence="4" id="KW-1185">Reference proteome</keyword>
<accession>A0AAV1RXG4</accession>
<proteinExistence type="predicted"/>
<dbReference type="AlphaFoldDB" id="A0AAV1RXG4"/>
<reference evidence="3 4" key="1">
    <citation type="submission" date="2024-01" db="EMBL/GenBank/DDBJ databases">
        <authorList>
            <person name="Waweru B."/>
        </authorList>
    </citation>
    <scope>NUCLEOTIDE SEQUENCE [LARGE SCALE GENOMIC DNA]</scope>
</reference>
<gene>
    <name evidence="3" type="ORF">DCAF_LOCUS15814</name>
</gene>
<feature type="region of interest" description="Disordered" evidence="1">
    <location>
        <begin position="34"/>
        <end position="76"/>
    </location>
</feature>
<comment type="caution">
    <text evidence="3">The sequence shown here is derived from an EMBL/GenBank/DDBJ whole genome shotgun (WGS) entry which is preliminary data.</text>
</comment>
<dbReference type="EMBL" id="CAWUPB010001160">
    <property type="protein sequence ID" value="CAK7340728.1"/>
    <property type="molecule type" value="Genomic_DNA"/>
</dbReference>
<name>A0AAV1RXG4_9ROSI</name>
<sequence length="76" mass="8350">MSKSQVGCLLLILLSVSAFHDGVLGARNLREKLEDKEKTQDGKESSKIEDNNGYVSNVKRRVPSGSDPIHNSIVQI</sequence>
<organism evidence="3 4">
    <name type="scientific">Dovyalis caffra</name>
    <dbReference type="NCBI Taxonomy" id="77055"/>
    <lineage>
        <taxon>Eukaryota</taxon>
        <taxon>Viridiplantae</taxon>
        <taxon>Streptophyta</taxon>
        <taxon>Embryophyta</taxon>
        <taxon>Tracheophyta</taxon>
        <taxon>Spermatophyta</taxon>
        <taxon>Magnoliopsida</taxon>
        <taxon>eudicotyledons</taxon>
        <taxon>Gunneridae</taxon>
        <taxon>Pentapetalae</taxon>
        <taxon>rosids</taxon>
        <taxon>fabids</taxon>
        <taxon>Malpighiales</taxon>
        <taxon>Salicaceae</taxon>
        <taxon>Flacourtieae</taxon>
        <taxon>Dovyalis</taxon>
    </lineage>
</organism>
<feature type="compositionally biased region" description="Basic and acidic residues" evidence="1">
    <location>
        <begin position="34"/>
        <end position="50"/>
    </location>
</feature>